<dbReference type="Pfam" id="PF14497">
    <property type="entry name" value="GST_C_3"/>
    <property type="match status" value="1"/>
</dbReference>
<dbReference type="SFLD" id="SFLDS00019">
    <property type="entry name" value="Glutathione_Transferase_(cytos"/>
    <property type="match status" value="1"/>
</dbReference>
<feature type="domain" description="GST C-terminal" evidence="2">
    <location>
        <begin position="88"/>
        <end position="206"/>
    </location>
</feature>
<dbReference type="SUPFAM" id="SSF52833">
    <property type="entry name" value="Thioredoxin-like"/>
    <property type="match status" value="1"/>
</dbReference>
<dbReference type="InterPro" id="IPR036249">
    <property type="entry name" value="Thioredoxin-like_sf"/>
</dbReference>
<dbReference type="RefSeq" id="WP_010432311.1">
    <property type="nucleotide sequence ID" value="NZ_AP025481.1"/>
</dbReference>
<evidence type="ECO:0000259" key="1">
    <source>
        <dbReference type="PROSITE" id="PS50404"/>
    </source>
</evidence>
<proteinExistence type="predicted"/>
<dbReference type="Gene3D" id="1.20.1050.10">
    <property type="match status" value="1"/>
</dbReference>
<dbReference type="PANTHER" id="PTHR44051">
    <property type="entry name" value="GLUTATHIONE S-TRANSFERASE-RELATED"/>
    <property type="match status" value="1"/>
</dbReference>
<dbReference type="CDD" id="cd03056">
    <property type="entry name" value="GST_N_4"/>
    <property type="match status" value="1"/>
</dbReference>
<dbReference type="InterPro" id="IPR004045">
    <property type="entry name" value="Glutathione_S-Trfase_N"/>
</dbReference>
<name>A0A7Z1RZ81_9VIBR</name>
<dbReference type="EMBL" id="MDBS01000067">
    <property type="protein sequence ID" value="PMP24198.1"/>
    <property type="molecule type" value="Genomic_DNA"/>
</dbReference>
<reference evidence="3" key="2">
    <citation type="journal article" date="2018" name="Nature">
        <title>A major lineage of non-tailed dsDNA viruses as unrecognized killers of marine bacteria.</title>
        <authorList>
            <person name="Kauffman K.M."/>
            <person name="Hussain F.A."/>
            <person name="Yang J."/>
            <person name="Arevalo P."/>
            <person name="Brown J.M."/>
            <person name="Chang W.K."/>
            <person name="VanInsberghe D."/>
            <person name="Elsherbini J."/>
            <person name="Sharma R.S."/>
            <person name="Cutler M.B."/>
            <person name="Kelly L."/>
            <person name="Polz M.F."/>
        </authorList>
    </citation>
    <scope>NUCLEOTIDE SEQUENCE</scope>
    <source>
        <strain evidence="3">10N.222.46.E12</strain>
    </source>
</reference>
<accession>A0A7Z1RZ81</accession>
<reference evidence="3" key="1">
    <citation type="submission" date="2016-07" db="EMBL/GenBank/DDBJ databases">
        <authorList>
            <person name="Kauffman K."/>
            <person name="Arevalo P."/>
            <person name="Polz M.F."/>
        </authorList>
    </citation>
    <scope>NUCLEOTIDE SEQUENCE</scope>
    <source>
        <strain evidence="3">10N.222.46.E12</strain>
    </source>
</reference>
<dbReference type="GeneID" id="50232073"/>
<dbReference type="Pfam" id="PF02798">
    <property type="entry name" value="GST_N"/>
    <property type="match status" value="1"/>
</dbReference>
<protein>
    <submittedName>
        <fullName evidence="3">Glutathione S-transferase</fullName>
    </submittedName>
</protein>
<evidence type="ECO:0000259" key="2">
    <source>
        <dbReference type="PROSITE" id="PS50405"/>
    </source>
</evidence>
<organism evidence="3">
    <name type="scientific">Vibrio cyclitrophicus</name>
    <dbReference type="NCBI Taxonomy" id="47951"/>
    <lineage>
        <taxon>Bacteria</taxon>
        <taxon>Pseudomonadati</taxon>
        <taxon>Pseudomonadota</taxon>
        <taxon>Gammaproteobacteria</taxon>
        <taxon>Vibrionales</taxon>
        <taxon>Vibrionaceae</taxon>
        <taxon>Vibrio</taxon>
    </lineage>
</organism>
<dbReference type="GO" id="GO:0016740">
    <property type="term" value="F:transferase activity"/>
    <property type="evidence" value="ECO:0007669"/>
    <property type="project" value="UniProtKB-KW"/>
</dbReference>
<feature type="domain" description="GST N-terminal" evidence="1">
    <location>
        <begin position="3"/>
        <end position="84"/>
    </location>
</feature>
<sequence length="206" mass="22578">MSHGIRIYSFPLSGHAHRVELFVSIANIKHEIVYVDLPSGEHKKEPFLTLNPLGQVPVIEDNDIVISDSNAILVYLARRYAPDFLPSDPMLEAEVQKFLTLAAGEIAFGPAAARLITVFDAPFDAQFCQIVAEKALTKLDTLLANKDFLVGGRPTIADIAVYSYVAHAPEGNVSLDKYPNVLRLLSNIENLDGFKAMPRTAVGLYA</sequence>
<dbReference type="SUPFAM" id="SSF47616">
    <property type="entry name" value="GST C-terminal domain-like"/>
    <property type="match status" value="1"/>
</dbReference>
<comment type="caution">
    <text evidence="3">The sequence shown here is derived from an EMBL/GenBank/DDBJ whole genome shotgun (WGS) entry which is preliminary data.</text>
</comment>
<dbReference type="InterPro" id="IPR004046">
    <property type="entry name" value="GST_C"/>
</dbReference>
<dbReference type="InterPro" id="IPR036282">
    <property type="entry name" value="Glutathione-S-Trfase_C_sf"/>
</dbReference>
<evidence type="ECO:0000313" key="3">
    <source>
        <dbReference type="EMBL" id="PMP24198.1"/>
    </source>
</evidence>
<gene>
    <name evidence="3" type="ORF">BCS90_05045</name>
</gene>
<dbReference type="PROSITE" id="PS50405">
    <property type="entry name" value="GST_CTER"/>
    <property type="match status" value="1"/>
</dbReference>
<dbReference type="PANTHER" id="PTHR44051:SF2">
    <property type="entry name" value="HYPOTHETICAL GLUTATHIONE S-TRANSFERASE LIKE PROTEIN"/>
    <property type="match status" value="1"/>
</dbReference>
<dbReference type="PROSITE" id="PS50404">
    <property type="entry name" value="GST_NTER"/>
    <property type="match status" value="1"/>
</dbReference>
<dbReference type="SFLD" id="SFLDG00358">
    <property type="entry name" value="Main_(cytGST)"/>
    <property type="match status" value="1"/>
</dbReference>
<dbReference type="Gene3D" id="3.40.30.10">
    <property type="entry name" value="Glutaredoxin"/>
    <property type="match status" value="1"/>
</dbReference>
<dbReference type="CDD" id="cd03206">
    <property type="entry name" value="GST_C_7"/>
    <property type="match status" value="1"/>
</dbReference>
<dbReference type="InterPro" id="IPR040079">
    <property type="entry name" value="Glutathione_S-Trfase"/>
</dbReference>
<dbReference type="InterPro" id="IPR010987">
    <property type="entry name" value="Glutathione-S-Trfase_C-like"/>
</dbReference>
<keyword evidence="3" id="KW-0808">Transferase</keyword>
<dbReference type="AlphaFoldDB" id="A0A7Z1RZ81"/>